<keyword evidence="2" id="KW-1185">Reference proteome</keyword>
<dbReference type="AlphaFoldDB" id="A0A916UWR8"/>
<dbReference type="EMBL" id="BMED01000005">
    <property type="protein sequence ID" value="GGC91727.1"/>
    <property type="molecule type" value="Genomic_DNA"/>
</dbReference>
<dbReference type="Proteomes" id="UP000637423">
    <property type="component" value="Unassembled WGS sequence"/>
</dbReference>
<evidence type="ECO:0000313" key="1">
    <source>
        <dbReference type="EMBL" id="GGC91727.1"/>
    </source>
</evidence>
<reference evidence="1" key="1">
    <citation type="journal article" date="2014" name="Int. J. Syst. Evol. Microbiol.">
        <title>Complete genome sequence of Corynebacterium casei LMG S-19264T (=DSM 44701T), isolated from a smear-ripened cheese.</title>
        <authorList>
            <consortium name="US DOE Joint Genome Institute (JGI-PGF)"/>
            <person name="Walter F."/>
            <person name="Albersmeier A."/>
            <person name="Kalinowski J."/>
            <person name="Ruckert C."/>
        </authorList>
    </citation>
    <scope>NUCLEOTIDE SEQUENCE</scope>
    <source>
        <strain evidence="1">CGMCC 1.10998</strain>
    </source>
</reference>
<gene>
    <name evidence="1" type="primary">gspJ</name>
    <name evidence="1" type="ORF">GCM10011396_43750</name>
</gene>
<comment type="caution">
    <text evidence="1">The sequence shown here is derived from an EMBL/GenBank/DDBJ whole genome shotgun (WGS) entry which is preliminary data.</text>
</comment>
<name>A0A916UWR8_9BURK</name>
<reference evidence="1" key="2">
    <citation type="submission" date="2020-09" db="EMBL/GenBank/DDBJ databases">
        <authorList>
            <person name="Sun Q."/>
            <person name="Zhou Y."/>
        </authorList>
    </citation>
    <scope>NUCLEOTIDE SEQUENCE</scope>
    <source>
        <strain evidence="1">CGMCC 1.10998</strain>
    </source>
</reference>
<accession>A0A916UWR8</accession>
<proteinExistence type="predicted"/>
<organism evidence="1 2">
    <name type="scientific">Undibacterium terreum</name>
    <dbReference type="NCBI Taxonomy" id="1224302"/>
    <lineage>
        <taxon>Bacteria</taxon>
        <taxon>Pseudomonadati</taxon>
        <taxon>Pseudomonadota</taxon>
        <taxon>Betaproteobacteria</taxon>
        <taxon>Burkholderiales</taxon>
        <taxon>Oxalobacteraceae</taxon>
        <taxon>Undibacterium</taxon>
    </lineage>
</organism>
<evidence type="ECO:0000313" key="2">
    <source>
        <dbReference type="Proteomes" id="UP000637423"/>
    </source>
</evidence>
<sequence>MELLVAITILAIVAVLGWRGLDSIVRARVALTNSMEQTRGTQISFAQLENDSEHLAGPDLLPVRETLRAAQQRLTLIRTVYDDNQPTRLQVVAYKLQDGVLSRRESLPTRDLNVLDQYWQNALNETDSMPVVKLQENIAAIAMRTWNIDETGWRIAGTDIPAPGANGGAVTSPPKKGLEVSLQLQGQERPMLKVFLLGAV</sequence>
<protein>
    <submittedName>
        <fullName evidence="1">General secretion pathway protein GspJ</fullName>
    </submittedName>
</protein>